<accession>A0A9Q8P5B8</accession>
<feature type="region of interest" description="Disordered" evidence="1">
    <location>
        <begin position="1"/>
        <end position="25"/>
    </location>
</feature>
<dbReference type="GeneID" id="71983754"/>
<evidence type="ECO:0000313" key="2">
    <source>
        <dbReference type="EMBL" id="UJO13592.1"/>
    </source>
</evidence>
<dbReference type="Proteomes" id="UP000756132">
    <property type="component" value="Chromosome 2"/>
</dbReference>
<sequence length="103" mass="11485">MTQEVHKLRGGLGAEKARSKASHDQVFQLRKWMSDRDRTITKSLADKEELRKQAAGRDRKITSLTNPGSSQPASGNAPVSRYKFPLPPPPAALMPRSYRKVAE</sequence>
<dbReference type="EMBL" id="CP090164">
    <property type="protein sequence ID" value="UJO13592.1"/>
    <property type="molecule type" value="Genomic_DNA"/>
</dbReference>
<evidence type="ECO:0000256" key="1">
    <source>
        <dbReference type="SAM" id="MobiDB-lite"/>
    </source>
</evidence>
<feature type="compositionally biased region" description="Basic and acidic residues" evidence="1">
    <location>
        <begin position="43"/>
        <end position="61"/>
    </location>
</feature>
<name>A0A9Q8P5B8_PASFU</name>
<gene>
    <name evidence="2" type="ORF">CLAFUR5_03876</name>
</gene>
<feature type="compositionally biased region" description="Polar residues" evidence="1">
    <location>
        <begin position="62"/>
        <end position="74"/>
    </location>
</feature>
<organism evidence="2 3">
    <name type="scientific">Passalora fulva</name>
    <name type="common">Tomato leaf mold</name>
    <name type="synonym">Cladosporium fulvum</name>
    <dbReference type="NCBI Taxonomy" id="5499"/>
    <lineage>
        <taxon>Eukaryota</taxon>
        <taxon>Fungi</taxon>
        <taxon>Dikarya</taxon>
        <taxon>Ascomycota</taxon>
        <taxon>Pezizomycotina</taxon>
        <taxon>Dothideomycetes</taxon>
        <taxon>Dothideomycetidae</taxon>
        <taxon>Mycosphaerellales</taxon>
        <taxon>Mycosphaerellaceae</taxon>
        <taxon>Fulvia</taxon>
    </lineage>
</organism>
<feature type="region of interest" description="Disordered" evidence="1">
    <location>
        <begin position="43"/>
        <end position="103"/>
    </location>
</feature>
<proteinExistence type="predicted"/>
<dbReference type="RefSeq" id="XP_047757958.1">
    <property type="nucleotide sequence ID" value="XM_047903024.1"/>
</dbReference>
<dbReference type="AlphaFoldDB" id="A0A9Q8P5B8"/>
<dbReference type="KEGG" id="ffu:CLAFUR5_03876"/>
<evidence type="ECO:0000313" key="3">
    <source>
        <dbReference type="Proteomes" id="UP000756132"/>
    </source>
</evidence>
<reference evidence="2" key="2">
    <citation type="journal article" date="2022" name="Microb. Genom.">
        <title>A chromosome-scale genome assembly of the tomato pathogen Cladosporium fulvum reveals a compartmentalized genome architecture and the presence of a dispensable chromosome.</title>
        <authorList>
            <person name="Zaccaron A.Z."/>
            <person name="Chen L.H."/>
            <person name="Samaras A."/>
            <person name="Stergiopoulos I."/>
        </authorList>
    </citation>
    <scope>NUCLEOTIDE SEQUENCE</scope>
    <source>
        <strain evidence="2">Race5_Kim</strain>
    </source>
</reference>
<protein>
    <submittedName>
        <fullName evidence="2">Uncharacterized protein</fullName>
    </submittedName>
</protein>
<keyword evidence="3" id="KW-1185">Reference proteome</keyword>
<reference evidence="2" key="1">
    <citation type="submission" date="2021-12" db="EMBL/GenBank/DDBJ databases">
        <authorList>
            <person name="Zaccaron A."/>
            <person name="Stergiopoulos I."/>
        </authorList>
    </citation>
    <scope>NUCLEOTIDE SEQUENCE</scope>
    <source>
        <strain evidence="2">Race5_Kim</strain>
    </source>
</reference>